<dbReference type="AlphaFoldDB" id="A0A850R729"/>
<dbReference type="Pfam" id="PF10988">
    <property type="entry name" value="DUF2807"/>
    <property type="match status" value="1"/>
</dbReference>
<dbReference type="InterPro" id="IPR021255">
    <property type="entry name" value="DUF2807"/>
</dbReference>
<keyword evidence="1" id="KW-0732">Signal</keyword>
<feature type="signal peptide" evidence="1">
    <location>
        <begin position="1"/>
        <end position="20"/>
    </location>
</feature>
<feature type="chain" id="PRO_5038733332" evidence="1">
    <location>
        <begin position="21"/>
        <end position="307"/>
    </location>
</feature>
<dbReference type="Proteomes" id="UP000563523">
    <property type="component" value="Unassembled WGS sequence"/>
</dbReference>
<evidence type="ECO:0000313" key="4">
    <source>
        <dbReference type="Proteomes" id="UP000563523"/>
    </source>
</evidence>
<feature type="domain" description="Putative auto-transporter adhesin head GIN" evidence="2">
    <location>
        <begin position="64"/>
        <end position="185"/>
    </location>
</feature>
<evidence type="ECO:0000313" key="3">
    <source>
        <dbReference type="EMBL" id="NVY96452.1"/>
    </source>
</evidence>
<proteinExistence type="predicted"/>
<gene>
    <name evidence="3" type="ORF">HU830_04600</name>
</gene>
<reference evidence="3 4" key="1">
    <citation type="submission" date="2020-06" db="EMBL/GenBank/DDBJ databases">
        <authorList>
            <person name="Kang J."/>
        </authorList>
    </citation>
    <scope>NUCLEOTIDE SEQUENCE [LARGE SCALE GENOMIC DNA]</scope>
    <source>
        <strain evidence="3 4">DCY120</strain>
    </source>
</reference>
<protein>
    <submittedName>
        <fullName evidence="3">DUF2807 domain-containing protein</fullName>
    </submittedName>
</protein>
<sequence>MSIKKSILLGTTALTCLGFAGTIATPTVGQAIIINNSGSQGMMPNETIVGNGQIETTTRTVGQFHSLTVSEGIQAVLTDQDQETGTVQTDQNLQSRVKVENQNGAVSVYLDRSDGKLIRPSQPIRVFLAASEIQNLKASSSATITAEKVHSSGSLEIKATAASSMNLGQVQAKQVDVTSSSASRAQINQLQAPQVNLKSSSASQVQVNQLQTDDLVATATSASGINLQQAAAVIAHGQLTARTASQVQAGQVPIADLSVQATVGSRVIANAQQELQIQAKNASKVEYTGPAQVTQQRVTRGAQVNHF</sequence>
<organism evidence="3 4">
    <name type="scientific">Bombilactobacillus apium</name>
    <dbReference type="NCBI Taxonomy" id="2675299"/>
    <lineage>
        <taxon>Bacteria</taxon>
        <taxon>Bacillati</taxon>
        <taxon>Bacillota</taxon>
        <taxon>Bacilli</taxon>
        <taxon>Lactobacillales</taxon>
        <taxon>Lactobacillaceae</taxon>
        <taxon>Bombilactobacillus</taxon>
    </lineage>
</organism>
<dbReference type="Gene3D" id="2.160.20.120">
    <property type="match status" value="1"/>
</dbReference>
<name>A0A850R729_9LACO</name>
<dbReference type="RefSeq" id="WP_176942610.1">
    <property type="nucleotide sequence ID" value="NZ_JABZEC010000003.1"/>
</dbReference>
<evidence type="ECO:0000256" key="1">
    <source>
        <dbReference type="SAM" id="SignalP"/>
    </source>
</evidence>
<evidence type="ECO:0000259" key="2">
    <source>
        <dbReference type="Pfam" id="PF10988"/>
    </source>
</evidence>
<comment type="caution">
    <text evidence="3">The sequence shown here is derived from an EMBL/GenBank/DDBJ whole genome shotgun (WGS) entry which is preliminary data.</text>
</comment>
<accession>A0A850R729</accession>
<keyword evidence="4" id="KW-1185">Reference proteome</keyword>
<dbReference type="EMBL" id="JABZEC010000003">
    <property type="protein sequence ID" value="NVY96452.1"/>
    <property type="molecule type" value="Genomic_DNA"/>
</dbReference>